<name>A0ABN8YBG1_RANTA</name>
<protein>
    <submittedName>
        <fullName evidence="2">Uncharacterized protein</fullName>
    </submittedName>
</protein>
<sequence length="82" mass="8760">MPSLPAAPGERRTRAARAPQLALRVPLGRSARRPSTRRSGPGRRRRGRSGPGQGAASRLRFHGRALGSDRGSACFSALWESA</sequence>
<dbReference type="Proteomes" id="UP001176941">
    <property type="component" value="Chromosome 17"/>
</dbReference>
<proteinExistence type="predicted"/>
<gene>
    <name evidence="2" type="ORF">MRATA1EN1_LOCUS7307</name>
</gene>
<evidence type="ECO:0000313" key="3">
    <source>
        <dbReference type="Proteomes" id="UP001176941"/>
    </source>
</evidence>
<evidence type="ECO:0000313" key="2">
    <source>
        <dbReference type="EMBL" id="CAI9158345.1"/>
    </source>
</evidence>
<reference evidence="2" key="1">
    <citation type="submission" date="2023-04" db="EMBL/GenBank/DDBJ databases">
        <authorList>
            <consortium name="ELIXIR-Norway"/>
        </authorList>
    </citation>
    <scope>NUCLEOTIDE SEQUENCE [LARGE SCALE GENOMIC DNA]</scope>
</reference>
<feature type="region of interest" description="Disordered" evidence="1">
    <location>
        <begin position="1"/>
        <end position="69"/>
    </location>
</feature>
<evidence type="ECO:0000256" key="1">
    <source>
        <dbReference type="SAM" id="MobiDB-lite"/>
    </source>
</evidence>
<feature type="compositionally biased region" description="Basic residues" evidence="1">
    <location>
        <begin position="30"/>
        <end position="48"/>
    </location>
</feature>
<keyword evidence="3" id="KW-1185">Reference proteome</keyword>
<organism evidence="2 3">
    <name type="scientific">Rangifer tarandus platyrhynchus</name>
    <name type="common">Svalbard reindeer</name>
    <dbReference type="NCBI Taxonomy" id="3082113"/>
    <lineage>
        <taxon>Eukaryota</taxon>
        <taxon>Metazoa</taxon>
        <taxon>Chordata</taxon>
        <taxon>Craniata</taxon>
        <taxon>Vertebrata</taxon>
        <taxon>Euteleostomi</taxon>
        <taxon>Mammalia</taxon>
        <taxon>Eutheria</taxon>
        <taxon>Laurasiatheria</taxon>
        <taxon>Artiodactyla</taxon>
        <taxon>Ruminantia</taxon>
        <taxon>Pecora</taxon>
        <taxon>Cervidae</taxon>
        <taxon>Odocoileinae</taxon>
        <taxon>Rangifer</taxon>
    </lineage>
</organism>
<dbReference type="EMBL" id="OX459953">
    <property type="protein sequence ID" value="CAI9158345.1"/>
    <property type="molecule type" value="Genomic_DNA"/>
</dbReference>
<accession>A0ABN8YBG1</accession>